<feature type="coiled-coil region" evidence="1">
    <location>
        <begin position="70"/>
        <end position="111"/>
    </location>
</feature>
<proteinExistence type="predicted"/>
<dbReference type="AlphaFoldDB" id="A0A0N1PA21"/>
<dbReference type="OrthoDB" id="271864at2759"/>
<feature type="compositionally biased region" description="Polar residues" evidence="2">
    <location>
        <begin position="1"/>
        <end position="15"/>
    </location>
</feature>
<organism evidence="3 4">
    <name type="scientific">Leptomonas seymouri</name>
    <dbReference type="NCBI Taxonomy" id="5684"/>
    <lineage>
        <taxon>Eukaryota</taxon>
        <taxon>Discoba</taxon>
        <taxon>Euglenozoa</taxon>
        <taxon>Kinetoplastea</taxon>
        <taxon>Metakinetoplastina</taxon>
        <taxon>Trypanosomatida</taxon>
        <taxon>Trypanosomatidae</taxon>
        <taxon>Leishmaniinae</taxon>
        <taxon>Leptomonas</taxon>
    </lineage>
</organism>
<protein>
    <submittedName>
        <fullName evidence="3">Uncharacterized protein</fullName>
    </submittedName>
</protein>
<feature type="region of interest" description="Disordered" evidence="2">
    <location>
        <begin position="1"/>
        <end position="55"/>
    </location>
</feature>
<gene>
    <name evidence="3" type="ORF">ABL78_7521</name>
</gene>
<feature type="compositionally biased region" description="Low complexity" evidence="2">
    <location>
        <begin position="42"/>
        <end position="55"/>
    </location>
</feature>
<evidence type="ECO:0000313" key="3">
    <source>
        <dbReference type="EMBL" id="KPI83451.1"/>
    </source>
</evidence>
<comment type="caution">
    <text evidence="3">The sequence shown here is derived from an EMBL/GenBank/DDBJ whole genome shotgun (WGS) entry which is preliminary data.</text>
</comment>
<evidence type="ECO:0000256" key="1">
    <source>
        <dbReference type="SAM" id="Coils"/>
    </source>
</evidence>
<sequence>MERVTTAPSSATVISKTLREASPMASIPTNTPTSAAPTKQASRSQPRSPSGSPLPTIELDAATVALIKENEQMLQTIAALQHELEKQKVRLSDTEEARVSLANEVAELRSALGLAASEVTSTTGKVLNYKTAYLDMQDAFDKLKLDSEATKNKLEEATRRERLLMQSASNTARQQTQQKASFDLVTKSMKMPNAFLASVQSIVAKLHDPAVRPADRRKKVMGDIERLESKVADYKPAETAAVSADGLVQVDVPIRQCVYGYLVVMMQLLRGEVGQ</sequence>
<name>A0A0N1PA21_LEPSE</name>
<keyword evidence="1" id="KW-0175">Coiled coil</keyword>
<dbReference type="OMA" id="VDIPIRQ"/>
<reference evidence="3 4" key="1">
    <citation type="journal article" date="2015" name="PLoS Pathog.">
        <title>Leptomonas seymouri: Adaptations to the Dixenous Life Cycle Analyzed by Genome Sequencing, Transcriptome Profiling and Co-infection with Leishmania donovani.</title>
        <authorList>
            <person name="Kraeva N."/>
            <person name="Butenko A."/>
            <person name="Hlavacova J."/>
            <person name="Kostygov A."/>
            <person name="Myskova J."/>
            <person name="Grybchuk D."/>
            <person name="Lestinova T."/>
            <person name="Votypka J."/>
            <person name="Volf P."/>
            <person name="Opperdoes F."/>
            <person name="Flegontov P."/>
            <person name="Lukes J."/>
            <person name="Yurchenko V."/>
        </authorList>
    </citation>
    <scope>NUCLEOTIDE SEQUENCE [LARGE SCALE GENOMIC DNA]</scope>
    <source>
        <strain evidence="3 4">ATCC 30220</strain>
    </source>
</reference>
<dbReference type="EMBL" id="LJSK01000374">
    <property type="protein sequence ID" value="KPI83451.1"/>
    <property type="molecule type" value="Genomic_DNA"/>
</dbReference>
<dbReference type="VEuPathDB" id="TriTrypDB:Lsey_0374_0090"/>
<dbReference type="Proteomes" id="UP000038009">
    <property type="component" value="Unassembled WGS sequence"/>
</dbReference>
<evidence type="ECO:0000313" key="4">
    <source>
        <dbReference type="Proteomes" id="UP000038009"/>
    </source>
</evidence>
<keyword evidence="4" id="KW-1185">Reference proteome</keyword>
<evidence type="ECO:0000256" key="2">
    <source>
        <dbReference type="SAM" id="MobiDB-lite"/>
    </source>
</evidence>
<accession>A0A0N1PA21</accession>
<feature type="compositionally biased region" description="Polar residues" evidence="2">
    <location>
        <begin position="27"/>
        <end position="41"/>
    </location>
</feature>